<organism evidence="1 2">
    <name type="scientific">Colletotrichum sublineola</name>
    <name type="common">Sorghum anthracnose fungus</name>
    <dbReference type="NCBI Taxonomy" id="1173701"/>
    <lineage>
        <taxon>Eukaryota</taxon>
        <taxon>Fungi</taxon>
        <taxon>Dikarya</taxon>
        <taxon>Ascomycota</taxon>
        <taxon>Pezizomycotina</taxon>
        <taxon>Sordariomycetes</taxon>
        <taxon>Hypocreomycetidae</taxon>
        <taxon>Glomerellales</taxon>
        <taxon>Glomerellaceae</taxon>
        <taxon>Colletotrichum</taxon>
        <taxon>Colletotrichum graminicola species complex</taxon>
    </lineage>
</organism>
<gene>
    <name evidence="1" type="ORF">CSUB01_05134</name>
</gene>
<dbReference type="Proteomes" id="UP000027238">
    <property type="component" value="Unassembled WGS sequence"/>
</dbReference>
<proteinExistence type="predicted"/>
<dbReference type="EMBL" id="JMSE01001141">
    <property type="protein sequence ID" value="KDN64342.1"/>
    <property type="molecule type" value="Genomic_DNA"/>
</dbReference>
<accession>A0A066X5X2</accession>
<sequence length="108" mass="11276">MADTLPCRLILQTLRRCSLETGSDGEAGGGASKLEAGAGGDVFTSQRATSNRVSSSSGNVIVVKSSDSLLEAKGQQFEPLVRSPGLLFLAAVGHIVNKVEAVLCRRPY</sequence>
<comment type="caution">
    <text evidence="1">The sequence shown here is derived from an EMBL/GenBank/DDBJ whole genome shotgun (WGS) entry which is preliminary data.</text>
</comment>
<reference evidence="2" key="1">
    <citation type="journal article" date="2014" name="Genome Announc.">
        <title>Draft genome sequence of Colletotrichum sublineola, a destructive pathogen of cultivated sorghum.</title>
        <authorList>
            <person name="Baroncelli R."/>
            <person name="Sanz-Martin J.M."/>
            <person name="Rech G.E."/>
            <person name="Sukno S.A."/>
            <person name="Thon M.R."/>
        </authorList>
    </citation>
    <scope>NUCLEOTIDE SEQUENCE [LARGE SCALE GENOMIC DNA]</scope>
    <source>
        <strain evidence="2">TX430BB</strain>
    </source>
</reference>
<keyword evidence="2" id="KW-1185">Reference proteome</keyword>
<protein>
    <submittedName>
        <fullName evidence="1">Uncharacterized protein</fullName>
    </submittedName>
</protein>
<dbReference type="HOGENOM" id="CLU_2196805_0_0_1"/>
<evidence type="ECO:0000313" key="1">
    <source>
        <dbReference type="EMBL" id="KDN64342.1"/>
    </source>
</evidence>
<dbReference type="AlphaFoldDB" id="A0A066X5X2"/>
<evidence type="ECO:0000313" key="2">
    <source>
        <dbReference type="Proteomes" id="UP000027238"/>
    </source>
</evidence>
<name>A0A066X5X2_COLSU</name>